<accession>A0A9D1HUW2</accession>
<proteinExistence type="predicted"/>
<evidence type="ECO:0000313" key="1">
    <source>
        <dbReference type="EMBL" id="HIU22829.1"/>
    </source>
</evidence>
<organism evidence="1 2">
    <name type="scientific">Candidatus Fimihabitans intestinipullorum</name>
    <dbReference type="NCBI Taxonomy" id="2840820"/>
    <lineage>
        <taxon>Bacteria</taxon>
        <taxon>Bacillati</taxon>
        <taxon>Mycoplasmatota</taxon>
        <taxon>Mycoplasmatota incertae sedis</taxon>
        <taxon>Candidatus Fimihabitans</taxon>
    </lineage>
</organism>
<dbReference type="AlphaFoldDB" id="A0A9D1HUW2"/>
<reference evidence="1" key="1">
    <citation type="submission" date="2020-10" db="EMBL/GenBank/DDBJ databases">
        <authorList>
            <person name="Gilroy R."/>
        </authorList>
    </citation>
    <scope>NUCLEOTIDE SEQUENCE</scope>
    <source>
        <strain evidence="1">CHK197-8231</strain>
    </source>
</reference>
<protein>
    <submittedName>
        <fullName evidence="1">Uncharacterized protein</fullName>
    </submittedName>
</protein>
<comment type="caution">
    <text evidence="1">The sequence shown here is derived from an EMBL/GenBank/DDBJ whole genome shotgun (WGS) entry which is preliminary data.</text>
</comment>
<evidence type="ECO:0000313" key="2">
    <source>
        <dbReference type="Proteomes" id="UP000824087"/>
    </source>
</evidence>
<dbReference type="Proteomes" id="UP000824087">
    <property type="component" value="Unassembled WGS sequence"/>
</dbReference>
<gene>
    <name evidence="1" type="ORF">IAD49_04540</name>
</gene>
<sequence length="478" mass="57084">MKIESCNSQREAKEILKLEYIPEDIAEIFFDYINRNKKRSYTWLLLSDYYLKVGNPTIAKQALKNHFIITKKNKKEPGAHAYFNAYSISVQKHDYVHAWGALKKHKEKLKKQSIPYDFSLDEALLIHLIYIQQNEQFPKAKPVSDSPFVGTFDTRYAKNGRDILNHIRILQKSLKELNFKKFHYYLKECEEQFHLNHQLFYNIMFEDLKTAIQDHSLTLSNEFQEERQKALFNNNIETYLISMKREINCYPDHIRYILQDCYQLIQNVNITSAKTILSYLKEIPTSKKEQAVVLYLEDELKKHNPDDINKMDQIWYYQEYLTTLSLKEAEVAVEEFIQATGEVDFYLLLAKMYYRHHNRQKMEETLTEYIQKGGQNRKEVFQLAIHQKGKFSKVFQTYLEESIMIENYLNIGNYFQILHDQQTQKIYWQTKPTGENQYDFLLPEEPSNLKGLPPLPKQKKKYDYLMRQLKKESKKNAG</sequence>
<reference evidence="1" key="2">
    <citation type="journal article" date="2021" name="PeerJ">
        <title>Extensive microbial diversity within the chicken gut microbiome revealed by metagenomics and culture.</title>
        <authorList>
            <person name="Gilroy R."/>
            <person name="Ravi A."/>
            <person name="Getino M."/>
            <person name="Pursley I."/>
            <person name="Horton D.L."/>
            <person name="Alikhan N.F."/>
            <person name="Baker D."/>
            <person name="Gharbi K."/>
            <person name="Hall N."/>
            <person name="Watson M."/>
            <person name="Adriaenssens E.M."/>
            <person name="Foster-Nyarko E."/>
            <person name="Jarju S."/>
            <person name="Secka A."/>
            <person name="Antonio M."/>
            <person name="Oren A."/>
            <person name="Chaudhuri R.R."/>
            <person name="La Ragione R."/>
            <person name="Hildebrand F."/>
            <person name="Pallen M.J."/>
        </authorList>
    </citation>
    <scope>NUCLEOTIDE SEQUENCE</scope>
    <source>
        <strain evidence="1">CHK197-8231</strain>
    </source>
</reference>
<dbReference type="EMBL" id="DVML01000025">
    <property type="protein sequence ID" value="HIU22829.1"/>
    <property type="molecule type" value="Genomic_DNA"/>
</dbReference>
<name>A0A9D1HUW2_9BACT</name>